<reference evidence="1 2" key="1">
    <citation type="submission" date="2016-09" db="EMBL/GenBank/DDBJ databases">
        <title>Photobacterium proteolyticum sp. nov. a protease producing bacterium isolated from ocean sediments of Laizhou Bay.</title>
        <authorList>
            <person name="Li Y."/>
        </authorList>
    </citation>
    <scope>NUCLEOTIDE SEQUENCE [LARGE SCALE GENOMIC DNA]</scope>
    <source>
        <strain evidence="1 2">13-12</strain>
    </source>
</reference>
<evidence type="ECO:0000313" key="1">
    <source>
        <dbReference type="EMBL" id="OLQ71229.1"/>
    </source>
</evidence>
<accession>A0A1Q9GA59</accession>
<gene>
    <name evidence="1" type="ORF">BIT28_03425</name>
</gene>
<evidence type="ECO:0000313" key="2">
    <source>
        <dbReference type="Proteomes" id="UP000186905"/>
    </source>
</evidence>
<dbReference type="AlphaFoldDB" id="A0A1Q9GA59"/>
<proteinExistence type="predicted"/>
<dbReference type="EMBL" id="MJIL01000095">
    <property type="protein sequence ID" value="OLQ71229.1"/>
    <property type="molecule type" value="Genomic_DNA"/>
</dbReference>
<dbReference type="Proteomes" id="UP000186905">
    <property type="component" value="Unassembled WGS sequence"/>
</dbReference>
<organism evidence="1 2">
    <name type="scientific">Photobacterium proteolyticum</name>
    <dbReference type="NCBI Taxonomy" id="1903952"/>
    <lineage>
        <taxon>Bacteria</taxon>
        <taxon>Pseudomonadati</taxon>
        <taxon>Pseudomonadota</taxon>
        <taxon>Gammaproteobacteria</taxon>
        <taxon>Vibrionales</taxon>
        <taxon>Vibrionaceae</taxon>
        <taxon>Photobacterium</taxon>
    </lineage>
</organism>
<sequence length="83" mass="9497">MTQVPAVISHFTRTVMINLEESSTKTGVMLFGSAAMDLRFRNTYAEKWQKFMMAQATELSEYDVIDIKSCMVKLGLSERVVQR</sequence>
<protein>
    <submittedName>
        <fullName evidence="1">Uncharacterized protein</fullName>
    </submittedName>
</protein>
<comment type="caution">
    <text evidence="1">The sequence shown here is derived from an EMBL/GenBank/DDBJ whole genome shotgun (WGS) entry which is preliminary data.</text>
</comment>
<name>A0A1Q9GA59_9GAMM</name>
<keyword evidence="2" id="KW-1185">Reference proteome</keyword>